<reference evidence="1" key="2">
    <citation type="submission" date="2022-06" db="UniProtKB">
        <authorList>
            <consortium name="EnsemblMetazoa"/>
        </authorList>
    </citation>
    <scope>IDENTIFICATION</scope>
    <source>
        <strain evidence="1">DF5081</strain>
    </source>
</reference>
<evidence type="ECO:0008006" key="3">
    <source>
        <dbReference type="Google" id="ProtNLM"/>
    </source>
</evidence>
<sequence length="35" mass="4171">IVPIVERVMRFEEMEKAYEKVSQLNGRGKTVIKYE</sequence>
<evidence type="ECO:0000313" key="1">
    <source>
        <dbReference type="EnsemblMetazoa" id="CJA35504.1"/>
    </source>
</evidence>
<name>A0A8R1EF40_CAEJA</name>
<accession>A0A8R1EF40</accession>
<dbReference type="AlphaFoldDB" id="A0A8R1EF40"/>
<proteinExistence type="predicted"/>
<protein>
    <recommendedName>
        <fullName evidence="3">Alcohol dehydrogenase</fullName>
    </recommendedName>
</protein>
<reference evidence="2" key="1">
    <citation type="submission" date="2010-08" db="EMBL/GenBank/DDBJ databases">
        <authorList>
            <consortium name="Caenorhabditis japonica Sequencing Consortium"/>
            <person name="Wilson R.K."/>
        </authorList>
    </citation>
    <scope>NUCLEOTIDE SEQUENCE [LARGE SCALE GENOMIC DNA]</scope>
    <source>
        <strain evidence="2">DF5081</strain>
    </source>
</reference>
<organism evidence="1 2">
    <name type="scientific">Caenorhabditis japonica</name>
    <dbReference type="NCBI Taxonomy" id="281687"/>
    <lineage>
        <taxon>Eukaryota</taxon>
        <taxon>Metazoa</taxon>
        <taxon>Ecdysozoa</taxon>
        <taxon>Nematoda</taxon>
        <taxon>Chromadorea</taxon>
        <taxon>Rhabditida</taxon>
        <taxon>Rhabditina</taxon>
        <taxon>Rhabditomorpha</taxon>
        <taxon>Rhabditoidea</taxon>
        <taxon>Rhabditidae</taxon>
        <taxon>Peloderinae</taxon>
        <taxon>Caenorhabditis</taxon>
    </lineage>
</organism>
<evidence type="ECO:0000313" key="2">
    <source>
        <dbReference type="Proteomes" id="UP000005237"/>
    </source>
</evidence>
<keyword evidence="2" id="KW-1185">Reference proteome</keyword>
<dbReference type="Proteomes" id="UP000005237">
    <property type="component" value="Unassembled WGS sequence"/>
</dbReference>
<dbReference type="EnsemblMetazoa" id="CJA35504.1">
    <property type="protein sequence ID" value="CJA35504.1"/>
    <property type="gene ID" value="WBGene00211351"/>
</dbReference>